<keyword evidence="2" id="KW-0560">Oxidoreductase</keyword>
<gene>
    <name evidence="2" type="ORF">C5L14_03995</name>
</gene>
<dbReference type="AlphaFoldDB" id="A0A2S9QGD0"/>
<dbReference type="InterPro" id="IPR007138">
    <property type="entry name" value="ABM_dom"/>
</dbReference>
<dbReference type="Proteomes" id="UP000237682">
    <property type="component" value="Unassembled WGS sequence"/>
</dbReference>
<protein>
    <submittedName>
        <fullName evidence="2">Antibiotic biosynthesis monooxygenase</fullName>
    </submittedName>
</protein>
<accession>A0A2S9QGD0</accession>
<dbReference type="Gene3D" id="3.30.70.100">
    <property type="match status" value="1"/>
</dbReference>
<organism evidence="2 3">
    <name type="scientific">Labrys okinawensis</name>
    <dbReference type="NCBI Taxonomy" id="346911"/>
    <lineage>
        <taxon>Bacteria</taxon>
        <taxon>Pseudomonadati</taxon>
        <taxon>Pseudomonadota</taxon>
        <taxon>Alphaproteobacteria</taxon>
        <taxon>Hyphomicrobiales</taxon>
        <taxon>Xanthobacteraceae</taxon>
        <taxon>Labrys</taxon>
    </lineage>
</organism>
<dbReference type="InterPro" id="IPR011008">
    <property type="entry name" value="Dimeric_a/b-barrel"/>
</dbReference>
<name>A0A2S9QGD0_9HYPH</name>
<dbReference type="Pfam" id="PF03992">
    <property type="entry name" value="ABM"/>
    <property type="match status" value="1"/>
</dbReference>
<dbReference type="GO" id="GO:0004497">
    <property type="term" value="F:monooxygenase activity"/>
    <property type="evidence" value="ECO:0007669"/>
    <property type="project" value="UniProtKB-KW"/>
</dbReference>
<dbReference type="SUPFAM" id="SSF54909">
    <property type="entry name" value="Dimeric alpha+beta barrel"/>
    <property type="match status" value="1"/>
</dbReference>
<dbReference type="OrthoDB" id="9812192at2"/>
<keyword evidence="2" id="KW-0503">Monooxygenase</keyword>
<comment type="caution">
    <text evidence="2">The sequence shown here is derived from an EMBL/GenBank/DDBJ whole genome shotgun (WGS) entry which is preliminary data.</text>
</comment>
<reference evidence="2 3" key="1">
    <citation type="submission" date="2018-02" db="EMBL/GenBank/DDBJ databases">
        <title>Whole genome sequencing of endophytic bacterium.</title>
        <authorList>
            <person name="Eedara R."/>
            <person name="Podile A.R."/>
        </authorList>
    </citation>
    <scope>NUCLEOTIDE SEQUENCE [LARGE SCALE GENOMIC DNA]</scope>
    <source>
        <strain evidence="2 3">RP1T</strain>
    </source>
</reference>
<keyword evidence="3" id="KW-1185">Reference proteome</keyword>
<proteinExistence type="predicted"/>
<dbReference type="RefSeq" id="WP_105860764.1">
    <property type="nucleotide sequence ID" value="NZ_PUEJ01000002.1"/>
</dbReference>
<dbReference type="PROSITE" id="PS51725">
    <property type="entry name" value="ABM"/>
    <property type="match status" value="1"/>
</dbReference>
<evidence type="ECO:0000259" key="1">
    <source>
        <dbReference type="PROSITE" id="PS51725"/>
    </source>
</evidence>
<evidence type="ECO:0000313" key="2">
    <source>
        <dbReference type="EMBL" id="PRH88413.1"/>
    </source>
</evidence>
<dbReference type="EMBL" id="PUEJ01000002">
    <property type="protein sequence ID" value="PRH88413.1"/>
    <property type="molecule type" value="Genomic_DNA"/>
</dbReference>
<feature type="domain" description="ABM" evidence="1">
    <location>
        <begin position="3"/>
        <end position="92"/>
    </location>
</feature>
<sequence length="102" mass="12203">MSVTYLIGFAVKFEQRERFLVMLDELLDTMRHEENFVNATLHTDPEDPCRFLLHETWADHQDVLDVQLGRPYRQAWHEALPELLAEPRAVSMWQPLRVDRRD</sequence>
<evidence type="ECO:0000313" key="3">
    <source>
        <dbReference type="Proteomes" id="UP000237682"/>
    </source>
</evidence>